<comment type="caution">
    <text evidence="2">The sequence shown here is derived from an EMBL/GenBank/DDBJ whole genome shotgun (WGS) entry which is preliminary data.</text>
</comment>
<dbReference type="RefSeq" id="WP_129988167.1">
    <property type="nucleotide sequence ID" value="NZ_SDPU01000027.1"/>
</dbReference>
<evidence type="ECO:0000313" key="3">
    <source>
        <dbReference type="Proteomes" id="UP000291189"/>
    </source>
</evidence>
<dbReference type="EMBL" id="SDPU01000027">
    <property type="protein sequence ID" value="RYU11027.1"/>
    <property type="molecule type" value="Genomic_DNA"/>
</dbReference>
<dbReference type="OrthoDB" id="3766225at2"/>
<sequence length="319" mass="34104">MRSRNLRLLASTALAALLAAVVPAASAAPAERELRPAALPRGANPAVPFVIGTTILDGDTRVKVDAAEVQLLGTARGDYVAIVYPGGDRGRVERISPDGERTIVRERFRGELTLSRDGEHLFEALVGERPRTVVRVLDPVTGERTGRQELRGYVRVLDADGGRAVLGVTSPARTLTWDVDAGTTQRVVDRQAYFADIRADRIGTYTRDVTQGGCSVLRPLSSPEEVLWRSCEQAVGAVSPDGRRVLARTISLDGPIGYLWVRTGTGTLLASYSAPTGFGHSAWEGPRSVVLTVQGSTRQALVRCAAGDCERASGLQPVP</sequence>
<evidence type="ECO:0000313" key="2">
    <source>
        <dbReference type="EMBL" id="RYU11027.1"/>
    </source>
</evidence>
<keyword evidence="3" id="KW-1185">Reference proteome</keyword>
<keyword evidence="1" id="KW-0732">Signal</keyword>
<protein>
    <submittedName>
        <fullName evidence="2">Uncharacterized protein</fullName>
    </submittedName>
</protein>
<organism evidence="2 3">
    <name type="scientific">Nocardioides iriomotensis</name>
    <dbReference type="NCBI Taxonomy" id="715784"/>
    <lineage>
        <taxon>Bacteria</taxon>
        <taxon>Bacillati</taxon>
        <taxon>Actinomycetota</taxon>
        <taxon>Actinomycetes</taxon>
        <taxon>Propionibacteriales</taxon>
        <taxon>Nocardioidaceae</taxon>
        <taxon>Nocardioides</taxon>
    </lineage>
</organism>
<dbReference type="InterPro" id="IPR011044">
    <property type="entry name" value="Quino_amine_DH_bsu"/>
</dbReference>
<proteinExistence type="predicted"/>
<evidence type="ECO:0000256" key="1">
    <source>
        <dbReference type="SAM" id="SignalP"/>
    </source>
</evidence>
<dbReference type="SUPFAM" id="SSF50969">
    <property type="entry name" value="YVTN repeat-like/Quinoprotein amine dehydrogenase"/>
    <property type="match status" value="1"/>
</dbReference>
<dbReference type="AlphaFoldDB" id="A0A4Q5IXW4"/>
<accession>A0A4Q5IXW4</accession>
<name>A0A4Q5IXW4_9ACTN</name>
<feature type="chain" id="PRO_5020995609" evidence="1">
    <location>
        <begin position="28"/>
        <end position="319"/>
    </location>
</feature>
<reference evidence="2 3" key="1">
    <citation type="submission" date="2019-01" db="EMBL/GenBank/DDBJ databases">
        <title>Nocardioides guangzhouensis sp. nov., an actinobacterium isolated from soil.</title>
        <authorList>
            <person name="Fu Y."/>
            <person name="Cai Y."/>
            <person name="Lin Z."/>
            <person name="Chen P."/>
        </authorList>
    </citation>
    <scope>NUCLEOTIDE SEQUENCE [LARGE SCALE GENOMIC DNA]</scope>
    <source>
        <strain evidence="2 3">NBRC 105384</strain>
    </source>
</reference>
<feature type="signal peptide" evidence="1">
    <location>
        <begin position="1"/>
        <end position="27"/>
    </location>
</feature>
<gene>
    <name evidence="2" type="ORF">ETU37_15075</name>
</gene>
<dbReference type="Proteomes" id="UP000291189">
    <property type="component" value="Unassembled WGS sequence"/>
</dbReference>